<dbReference type="InterPro" id="IPR034660">
    <property type="entry name" value="DinB/YfiT-like"/>
</dbReference>
<feature type="domain" description="DinB-like" evidence="1">
    <location>
        <begin position="2"/>
        <end position="119"/>
    </location>
</feature>
<reference evidence="2 3" key="1">
    <citation type="submission" date="2020-03" db="EMBL/GenBank/DDBJ databases">
        <title>Genomic Encyclopedia of Archaeal and Bacterial Type Strains, Phase II (KMG-II): from individual species to whole genera.</title>
        <authorList>
            <person name="Goeker M."/>
        </authorList>
    </citation>
    <scope>NUCLEOTIDE SEQUENCE [LARGE SCALE GENOMIC DNA]</scope>
    <source>
        <strain evidence="2 3">DSM 4749</strain>
    </source>
</reference>
<dbReference type="RefSeq" id="WP_243845960.1">
    <property type="nucleotide sequence ID" value="NZ_JAASRS010000001.1"/>
</dbReference>
<evidence type="ECO:0000313" key="3">
    <source>
        <dbReference type="Proteomes" id="UP000532769"/>
    </source>
</evidence>
<dbReference type="Proteomes" id="UP000532769">
    <property type="component" value="Unassembled WGS sequence"/>
</dbReference>
<dbReference type="SUPFAM" id="SSF109854">
    <property type="entry name" value="DinB/YfiT-like putative metalloenzymes"/>
    <property type="match status" value="1"/>
</dbReference>
<protein>
    <recommendedName>
        <fullName evidence="1">DinB-like domain-containing protein</fullName>
    </recommendedName>
</protein>
<sequence length="126" mass="14603">MQVLEHLYLMEMYIANMIADTLANGIIQPVKEKPIHLTVNHLKKVQAPSFSIPSDQFKTLEEVKEKLRQSRQLLMKVSKEATPSDLEQKSFPHPAFGPISLKQWISFVGYHEKRHLVQIEELKVKL</sequence>
<dbReference type="InterPro" id="IPR024775">
    <property type="entry name" value="DinB-like"/>
</dbReference>
<evidence type="ECO:0000313" key="2">
    <source>
        <dbReference type="EMBL" id="NIK13554.1"/>
    </source>
</evidence>
<dbReference type="Pfam" id="PF12867">
    <property type="entry name" value="DinB_2"/>
    <property type="match status" value="1"/>
</dbReference>
<proteinExistence type="predicted"/>
<comment type="caution">
    <text evidence="2">The sequence shown here is derived from an EMBL/GenBank/DDBJ whole genome shotgun (WGS) entry which is preliminary data.</text>
</comment>
<organism evidence="2 3">
    <name type="scientific">Saccharococcus thermophilus</name>
    <dbReference type="NCBI Taxonomy" id="29396"/>
    <lineage>
        <taxon>Bacteria</taxon>
        <taxon>Bacillati</taxon>
        <taxon>Bacillota</taxon>
        <taxon>Bacilli</taxon>
        <taxon>Bacillales</taxon>
        <taxon>Anoxybacillaceae</taxon>
        <taxon>Saccharococcus</taxon>
    </lineage>
</organism>
<keyword evidence="3" id="KW-1185">Reference proteome</keyword>
<name>A0A846MHB7_9BACL</name>
<gene>
    <name evidence="2" type="ORF">BDD39_000064</name>
</gene>
<accession>A0A846MHB7</accession>
<dbReference type="EMBL" id="JAASRS010000001">
    <property type="protein sequence ID" value="NIK13554.1"/>
    <property type="molecule type" value="Genomic_DNA"/>
</dbReference>
<dbReference type="AlphaFoldDB" id="A0A846MHB7"/>
<dbReference type="Gene3D" id="1.20.120.450">
    <property type="entry name" value="dinb family like domain"/>
    <property type="match status" value="1"/>
</dbReference>
<evidence type="ECO:0000259" key="1">
    <source>
        <dbReference type="Pfam" id="PF12867"/>
    </source>
</evidence>